<proteinExistence type="predicted"/>
<dbReference type="Pfam" id="PF00368">
    <property type="entry name" value="HMG-CoA_red"/>
    <property type="match status" value="1"/>
</dbReference>
<dbReference type="InterPro" id="IPR023074">
    <property type="entry name" value="HMG_CoA_Rdtase_cat_sf"/>
</dbReference>
<dbReference type="InterPro" id="IPR002202">
    <property type="entry name" value="HMG_CoA_Rdtase"/>
</dbReference>
<dbReference type="AlphaFoldDB" id="A0ABD2P3V0"/>
<evidence type="ECO:0000313" key="4">
    <source>
        <dbReference type="Proteomes" id="UP001516400"/>
    </source>
</evidence>
<evidence type="ECO:0000256" key="1">
    <source>
        <dbReference type="ARBA" id="ARBA00005084"/>
    </source>
</evidence>
<gene>
    <name evidence="3" type="ORF">HHI36_000121</name>
</gene>
<dbReference type="InterPro" id="IPR009029">
    <property type="entry name" value="HMG_CoA_Rdtase_sub-bd_dom_sf"/>
</dbReference>
<evidence type="ECO:0000256" key="2">
    <source>
        <dbReference type="ARBA" id="ARBA00012999"/>
    </source>
</evidence>
<dbReference type="GO" id="GO:0004420">
    <property type="term" value="F:hydroxymethylglutaryl-CoA reductase (NADPH) activity"/>
    <property type="evidence" value="ECO:0007669"/>
    <property type="project" value="UniProtKB-EC"/>
</dbReference>
<name>A0ABD2P3V0_9CUCU</name>
<protein>
    <recommendedName>
        <fullName evidence="2">hydroxymethylglutaryl-CoA reductase (NADPH)</fullName>
        <ecNumber evidence="2">1.1.1.34</ecNumber>
    </recommendedName>
</protein>
<dbReference type="PANTHER" id="PTHR10572">
    <property type="entry name" value="3-HYDROXY-3-METHYLGLUTARYL-COENZYME A REDUCTASE"/>
    <property type="match status" value="1"/>
</dbReference>
<dbReference type="PROSITE" id="PS01192">
    <property type="entry name" value="HMG_COA_REDUCTASE_3"/>
    <property type="match status" value="1"/>
</dbReference>
<dbReference type="EC" id="1.1.1.34" evidence="2"/>
<accession>A0ABD2P3V0</accession>
<dbReference type="PROSITE" id="PS50065">
    <property type="entry name" value="HMG_COA_REDUCTASE_4"/>
    <property type="match status" value="1"/>
</dbReference>
<dbReference type="PROSITE" id="PS00318">
    <property type="entry name" value="HMG_COA_REDUCTASE_2"/>
    <property type="match status" value="1"/>
</dbReference>
<dbReference type="PANTHER" id="PTHR10572:SF24">
    <property type="entry name" value="3-HYDROXY-3-METHYLGLUTARYL-COENZYME A REDUCTASE"/>
    <property type="match status" value="1"/>
</dbReference>
<dbReference type="SUPFAM" id="SSF56542">
    <property type="entry name" value="Substrate-binding domain of HMG-CoA reductase"/>
    <property type="match status" value="1"/>
</dbReference>
<dbReference type="Proteomes" id="UP001516400">
    <property type="component" value="Unassembled WGS sequence"/>
</dbReference>
<keyword evidence="4" id="KW-1185">Reference proteome</keyword>
<comment type="caution">
    <text evidence="3">The sequence shown here is derived from an EMBL/GenBank/DDBJ whole genome shotgun (WGS) entry which is preliminary data.</text>
</comment>
<evidence type="ECO:0000313" key="3">
    <source>
        <dbReference type="EMBL" id="KAL3285591.1"/>
    </source>
</evidence>
<sequence length="148" mass="15310">MIGSAVAGSIGGFNAHAANIVTAIFIATGQDPAQNVSSSNCITIMEPWGPDGKDLYISCTMPSIEIGTIGGGTVLPAQSACLEILGVKGPNLNFPGENAKKLARIVCAAVLAGELSLMAALSTGHLVKSHLKYNRSYSEKDSQDQSFK</sequence>
<dbReference type="EMBL" id="JABFTP020000185">
    <property type="protein sequence ID" value="KAL3285591.1"/>
    <property type="molecule type" value="Genomic_DNA"/>
</dbReference>
<dbReference type="InterPro" id="IPR023076">
    <property type="entry name" value="HMG_CoA_Rdtase_CS"/>
</dbReference>
<reference evidence="3 4" key="1">
    <citation type="journal article" date="2021" name="BMC Biol.">
        <title>Horizontally acquired antibacterial genes associated with adaptive radiation of ladybird beetles.</title>
        <authorList>
            <person name="Li H.S."/>
            <person name="Tang X.F."/>
            <person name="Huang Y.H."/>
            <person name="Xu Z.Y."/>
            <person name="Chen M.L."/>
            <person name="Du X.Y."/>
            <person name="Qiu B.Y."/>
            <person name="Chen P.T."/>
            <person name="Zhang W."/>
            <person name="Slipinski A."/>
            <person name="Escalona H.E."/>
            <person name="Waterhouse R.M."/>
            <person name="Zwick A."/>
            <person name="Pang H."/>
        </authorList>
    </citation>
    <scope>NUCLEOTIDE SEQUENCE [LARGE SCALE GENOMIC DNA]</scope>
    <source>
        <strain evidence="3">SYSU2018</strain>
    </source>
</reference>
<organism evidence="3 4">
    <name type="scientific">Cryptolaemus montrouzieri</name>
    <dbReference type="NCBI Taxonomy" id="559131"/>
    <lineage>
        <taxon>Eukaryota</taxon>
        <taxon>Metazoa</taxon>
        <taxon>Ecdysozoa</taxon>
        <taxon>Arthropoda</taxon>
        <taxon>Hexapoda</taxon>
        <taxon>Insecta</taxon>
        <taxon>Pterygota</taxon>
        <taxon>Neoptera</taxon>
        <taxon>Endopterygota</taxon>
        <taxon>Coleoptera</taxon>
        <taxon>Polyphaga</taxon>
        <taxon>Cucujiformia</taxon>
        <taxon>Coccinelloidea</taxon>
        <taxon>Coccinellidae</taxon>
        <taxon>Scymninae</taxon>
        <taxon>Scymnini</taxon>
        <taxon>Cryptolaemus</taxon>
    </lineage>
</organism>
<dbReference type="Gene3D" id="3.90.770.10">
    <property type="entry name" value="3-hydroxy-3-methylglutaryl-coenzyme A Reductase, Chain A, domain 2"/>
    <property type="match status" value="1"/>
</dbReference>
<comment type="pathway">
    <text evidence="1">Metabolic intermediate biosynthesis; (R)-mevalonate biosynthesis; (R)-mevalonate from acetyl-CoA: step 3/3.</text>
</comment>